<dbReference type="PANTHER" id="PTHR43081:SF11">
    <property type="entry name" value="BLR2264 PROTEIN"/>
    <property type="match status" value="1"/>
</dbReference>
<comment type="caution">
    <text evidence="2">The sequence shown here is derived from an EMBL/GenBank/DDBJ whole genome shotgun (WGS) entry which is preliminary data.</text>
</comment>
<keyword evidence="3" id="KW-1185">Reference proteome</keyword>
<dbReference type="InterPro" id="IPR050697">
    <property type="entry name" value="Adenylyl/Guanylyl_Cyclase_3/4"/>
</dbReference>
<dbReference type="InterPro" id="IPR029787">
    <property type="entry name" value="Nucleotide_cyclase"/>
</dbReference>
<dbReference type="AlphaFoldDB" id="A0A7W9EJZ8"/>
<dbReference type="SUPFAM" id="SSF55073">
    <property type="entry name" value="Nucleotide cyclase"/>
    <property type="match status" value="1"/>
</dbReference>
<keyword evidence="2" id="KW-0456">Lyase</keyword>
<dbReference type="GO" id="GO:0006171">
    <property type="term" value="P:cAMP biosynthetic process"/>
    <property type="evidence" value="ECO:0007669"/>
    <property type="project" value="TreeGrafter"/>
</dbReference>
<gene>
    <name evidence="2" type="ORF">FHS76_000612</name>
</gene>
<dbReference type="Pfam" id="PF00211">
    <property type="entry name" value="Guanylate_cyc"/>
    <property type="match status" value="1"/>
</dbReference>
<sequence length="451" mass="49635">MRKIESHVSEHRVSAVLLDKAAEWLTRSSMAGETLQTILLGFCERLAAAGLPVARAHMTFSMLHPLYDAVGFTWRRAQGLTIEGYRHRQGDEPERFLASPYYYLLSNKLDHLRRRFTPDSVDEFPVFTDLKQQGMTDYLAFIQPFGAHSMQGMMGSWATDCRSGFDDEMIAYLLKLQSQLAVAAKIAVLGKLTDSMLTTYLGGDAGRRVLNGQIKRGDGETIRAALVMGDMRQSTALAEKEGRQVYIDTLNQFFDALAAPFNRNGGEILSFIGDGFLAVYPCGRHREPSVIACQAALSALAQAQANMAALNKERRQDGKPAIRYGVGLHVGNVMFGNVGLRDRLTFSAFGSAVNEAQRLQALTKRYSSEIIASGNFVNYSGGDWVKLGDEKLRGVGQKVTVMRPKSLTCCNADEISNGIDTGRFSEAEQIMLLYRDGGSQTAQNAPETPSK</sequence>
<dbReference type="CDD" id="cd07302">
    <property type="entry name" value="CHD"/>
    <property type="match status" value="1"/>
</dbReference>
<dbReference type="EC" id="4.6.1.1" evidence="2"/>
<reference evidence="2 3" key="1">
    <citation type="submission" date="2020-08" db="EMBL/GenBank/DDBJ databases">
        <title>Genomic Encyclopedia of Type Strains, Phase IV (KMG-IV): sequencing the most valuable type-strain genomes for metagenomic binning, comparative biology and taxonomic classification.</title>
        <authorList>
            <person name="Goeker M."/>
        </authorList>
    </citation>
    <scope>NUCLEOTIDE SEQUENCE [LARGE SCALE GENOMIC DNA]</scope>
    <source>
        <strain evidence="2 3">DSM 26944</strain>
    </source>
</reference>
<evidence type="ECO:0000313" key="2">
    <source>
        <dbReference type="EMBL" id="MBB5700769.1"/>
    </source>
</evidence>
<evidence type="ECO:0000259" key="1">
    <source>
        <dbReference type="PROSITE" id="PS50125"/>
    </source>
</evidence>
<dbReference type="Gene3D" id="3.30.70.1230">
    <property type="entry name" value="Nucleotide cyclase"/>
    <property type="match status" value="1"/>
</dbReference>
<dbReference type="GO" id="GO:0004016">
    <property type="term" value="F:adenylate cyclase activity"/>
    <property type="evidence" value="ECO:0007669"/>
    <property type="project" value="UniProtKB-EC"/>
</dbReference>
<dbReference type="RefSeq" id="WP_183647870.1">
    <property type="nucleotide sequence ID" value="NZ_JACIJG010000002.1"/>
</dbReference>
<dbReference type="PANTHER" id="PTHR43081">
    <property type="entry name" value="ADENYLATE CYCLASE, TERMINAL-DIFFERENTIATION SPECIFIC-RELATED"/>
    <property type="match status" value="1"/>
</dbReference>
<name>A0A7W9EJZ8_9HYPH</name>
<proteinExistence type="predicted"/>
<dbReference type="Proteomes" id="UP000555546">
    <property type="component" value="Unassembled WGS sequence"/>
</dbReference>
<dbReference type="InterPro" id="IPR001054">
    <property type="entry name" value="A/G_cyclase"/>
</dbReference>
<dbReference type="PROSITE" id="PS50125">
    <property type="entry name" value="GUANYLATE_CYCLASE_2"/>
    <property type="match status" value="1"/>
</dbReference>
<organism evidence="2 3">
    <name type="scientific">Brucella daejeonensis</name>
    <dbReference type="NCBI Taxonomy" id="659015"/>
    <lineage>
        <taxon>Bacteria</taxon>
        <taxon>Pseudomonadati</taxon>
        <taxon>Pseudomonadota</taxon>
        <taxon>Alphaproteobacteria</taxon>
        <taxon>Hyphomicrobiales</taxon>
        <taxon>Brucellaceae</taxon>
        <taxon>Brucella/Ochrobactrum group</taxon>
        <taxon>Brucella</taxon>
    </lineage>
</organism>
<accession>A0A7W9EJZ8</accession>
<dbReference type="SMART" id="SM00044">
    <property type="entry name" value="CYCc"/>
    <property type="match status" value="1"/>
</dbReference>
<dbReference type="GO" id="GO:0035556">
    <property type="term" value="P:intracellular signal transduction"/>
    <property type="evidence" value="ECO:0007669"/>
    <property type="project" value="InterPro"/>
</dbReference>
<evidence type="ECO:0000313" key="3">
    <source>
        <dbReference type="Proteomes" id="UP000555546"/>
    </source>
</evidence>
<protein>
    <submittedName>
        <fullName evidence="2">Adenylate cyclase</fullName>
        <ecNumber evidence="2">4.6.1.1</ecNumber>
    </submittedName>
</protein>
<dbReference type="EMBL" id="JACIJG010000002">
    <property type="protein sequence ID" value="MBB5700769.1"/>
    <property type="molecule type" value="Genomic_DNA"/>
</dbReference>
<feature type="domain" description="Guanylate cyclase" evidence="1">
    <location>
        <begin position="225"/>
        <end position="360"/>
    </location>
</feature>